<keyword evidence="3" id="KW-1185">Reference proteome</keyword>
<feature type="region of interest" description="Disordered" evidence="1">
    <location>
        <begin position="215"/>
        <end position="253"/>
    </location>
</feature>
<organism evidence="2 3">
    <name type="scientific">Trichogramma kaykai</name>
    <dbReference type="NCBI Taxonomy" id="54128"/>
    <lineage>
        <taxon>Eukaryota</taxon>
        <taxon>Metazoa</taxon>
        <taxon>Ecdysozoa</taxon>
        <taxon>Arthropoda</taxon>
        <taxon>Hexapoda</taxon>
        <taxon>Insecta</taxon>
        <taxon>Pterygota</taxon>
        <taxon>Neoptera</taxon>
        <taxon>Endopterygota</taxon>
        <taxon>Hymenoptera</taxon>
        <taxon>Apocrita</taxon>
        <taxon>Proctotrupomorpha</taxon>
        <taxon>Chalcidoidea</taxon>
        <taxon>Trichogrammatidae</taxon>
        <taxon>Trichogramma</taxon>
    </lineage>
</organism>
<dbReference type="AlphaFoldDB" id="A0ABD2WEK2"/>
<name>A0ABD2WEK2_9HYME</name>
<dbReference type="EMBL" id="JBJJXI010000113">
    <property type="protein sequence ID" value="KAL3390927.1"/>
    <property type="molecule type" value="Genomic_DNA"/>
</dbReference>
<evidence type="ECO:0000313" key="3">
    <source>
        <dbReference type="Proteomes" id="UP001627154"/>
    </source>
</evidence>
<feature type="region of interest" description="Disordered" evidence="1">
    <location>
        <begin position="344"/>
        <end position="375"/>
    </location>
</feature>
<dbReference type="Proteomes" id="UP001627154">
    <property type="component" value="Unassembled WGS sequence"/>
</dbReference>
<protein>
    <submittedName>
        <fullName evidence="2">Uncharacterized protein</fullName>
    </submittedName>
</protein>
<proteinExistence type="predicted"/>
<accession>A0ABD2WEK2</accession>
<sequence>MAGKIFFICCTTSSRNGTTEVDEIELVSSYSIAKSQQIYNYIQRKCANESIDSDDENKVKITRGLLRKTPPSLKAARKAILVEFEEVIQCPDSHQKLKENLRYDLRFCFNLTELQHHLAGFGSSSLSSLPVTENVSTALQSEIETEKYILPDHTPEKKAVTTPDQWSVEVPLPSVLKEVPLPKSSEDRSVSSSRIEPLAQDCEMETEKCTLLDNAPEKTAATIPDQRSVEAPLPSIPKDVPLPESPEDRSDSLSQIEHLAQDCEMEIEKCTLFDKALEKTAATIPDQRCVEAPLPSVLKEVPLPKSSEDRSVSSSRIEPLAQDCEMETEKCTLLDNAPEKTAATIPDQRSVEAPLPSIPKDVPLPESPEDRSDSLSQIEHLAQDCEMEIEKCTLFDKALEKTAATIPDQRCVEAPLPSVFKEVPLPKSVSASENFILPLDSPKDKMYFPTPQTTNPSQPLSQAQSILEENGIESKKCIFPASALKDTIIKMTTPQSATAPVATCSNEPILLEHAGESTPHAVPIEDYKKNQLVWAYYSDKFDYLPGIITSIQKKGANNKNIN</sequence>
<reference evidence="2 3" key="1">
    <citation type="journal article" date="2024" name="bioRxiv">
        <title>A reference genome for Trichogramma kaykai: A tiny desert-dwelling parasitoid wasp with competing sex-ratio distorters.</title>
        <authorList>
            <person name="Culotta J."/>
            <person name="Lindsey A.R."/>
        </authorList>
    </citation>
    <scope>NUCLEOTIDE SEQUENCE [LARGE SCALE GENOMIC DNA]</scope>
    <source>
        <strain evidence="2 3">KSX58</strain>
    </source>
</reference>
<gene>
    <name evidence="2" type="ORF">TKK_014189</name>
</gene>
<evidence type="ECO:0000256" key="1">
    <source>
        <dbReference type="SAM" id="MobiDB-lite"/>
    </source>
</evidence>
<evidence type="ECO:0000313" key="2">
    <source>
        <dbReference type="EMBL" id="KAL3390927.1"/>
    </source>
</evidence>
<comment type="caution">
    <text evidence="2">The sequence shown here is derived from an EMBL/GenBank/DDBJ whole genome shotgun (WGS) entry which is preliminary data.</text>
</comment>